<reference evidence="3" key="1">
    <citation type="submission" date="2016-06" db="EMBL/GenBank/DDBJ databases">
        <title>Parallel loss of symbiosis genes in relatives of nitrogen-fixing non-legume Parasponia.</title>
        <authorList>
            <person name="Van Velzen R."/>
            <person name="Holmer R."/>
            <person name="Bu F."/>
            <person name="Rutten L."/>
            <person name="Van Zeijl A."/>
            <person name="Liu W."/>
            <person name="Santuari L."/>
            <person name="Cao Q."/>
            <person name="Sharma T."/>
            <person name="Shen D."/>
            <person name="Roswanjaya Y."/>
            <person name="Wardhani T."/>
            <person name="Kalhor M.S."/>
            <person name="Jansen J."/>
            <person name="Van den Hoogen J."/>
            <person name="Gungor B."/>
            <person name="Hartog M."/>
            <person name="Hontelez J."/>
            <person name="Verver J."/>
            <person name="Yang W.-C."/>
            <person name="Schijlen E."/>
            <person name="Repin R."/>
            <person name="Schilthuizen M."/>
            <person name="Schranz E."/>
            <person name="Heidstra R."/>
            <person name="Miyata K."/>
            <person name="Fedorova E."/>
            <person name="Kohlen W."/>
            <person name="Bisseling T."/>
            <person name="Smit S."/>
            <person name="Geurts R."/>
        </authorList>
    </citation>
    <scope>NUCLEOTIDE SEQUENCE [LARGE SCALE GENOMIC DNA]</scope>
    <source>
        <strain evidence="3">cv. WU1-14</strain>
    </source>
</reference>
<evidence type="ECO:0000313" key="3">
    <source>
        <dbReference type="Proteomes" id="UP000237105"/>
    </source>
</evidence>
<name>A0A2P5DUR8_PARAD</name>
<comment type="caution">
    <text evidence="2">The sequence shown here is derived from an EMBL/GenBank/DDBJ whole genome shotgun (WGS) entry which is preliminary data.</text>
</comment>
<protein>
    <submittedName>
        <fullName evidence="2">Uncharacterized protein</fullName>
    </submittedName>
</protein>
<dbReference type="Proteomes" id="UP000237105">
    <property type="component" value="Unassembled WGS sequence"/>
</dbReference>
<feature type="region of interest" description="Disordered" evidence="1">
    <location>
        <begin position="1"/>
        <end position="27"/>
    </location>
</feature>
<proteinExistence type="predicted"/>
<organism evidence="2 3">
    <name type="scientific">Parasponia andersonii</name>
    <name type="common">Sponia andersonii</name>
    <dbReference type="NCBI Taxonomy" id="3476"/>
    <lineage>
        <taxon>Eukaryota</taxon>
        <taxon>Viridiplantae</taxon>
        <taxon>Streptophyta</taxon>
        <taxon>Embryophyta</taxon>
        <taxon>Tracheophyta</taxon>
        <taxon>Spermatophyta</taxon>
        <taxon>Magnoliopsida</taxon>
        <taxon>eudicotyledons</taxon>
        <taxon>Gunneridae</taxon>
        <taxon>Pentapetalae</taxon>
        <taxon>rosids</taxon>
        <taxon>fabids</taxon>
        <taxon>Rosales</taxon>
        <taxon>Cannabaceae</taxon>
        <taxon>Parasponia</taxon>
    </lineage>
</organism>
<dbReference type="AlphaFoldDB" id="A0A2P5DUR8"/>
<feature type="compositionally biased region" description="Polar residues" evidence="1">
    <location>
        <begin position="1"/>
        <end position="10"/>
    </location>
</feature>
<feature type="region of interest" description="Disordered" evidence="1">
    <location>
        <begin position="73"/>
        <end position="114"/>
    </location>
</feature>
<accession>A0A2P5DUR8</accession>
<evidence type="ECO:0000256" key="1">
    <source>
        <dbReference type="SAM" id="MobiDB-lite"/>
    </source>
</evidence>
<feature type="compositionally biased region" description="Basic and acidic residues" evidence="1">
    <location>
        <begin position="11"/>
        <end position="27"/>
    </location>
</feature>
<evidence type="ECO:0000313" key="2">
    <source>
        <dbReference type="EMBL" id="PON76999.1"/>
    </source>
</evidence>
<dbReference type="EMBL" id="JXTB01000015">
    <property type="protein sequence ID" value="PON76999.1"/>
    <property type="molecule type" value="Genomic_DNA"/>
</dbReference>
<gene>
    <name evidence="2" type="ORF">PanWU01x14_030080</name>
</gene>
<sequence length="114" mass="12763">MSPSRMTTRSTHPDAEGSSREARSNLEQKLDQMLTALTDANWKAEIAHEAVLSLRNEVAEVRRDNTRLEGLLASEARSQQREDLDEEVQQEFGSQPQGEVHALSGSRMQGAWQS</sequence>
<keyword evidence="3" id="KW-1185">Reference proteome</keyword>